<dbReference type="PROSITE" id="PS50850">
    <property type="entry name" value="MFS"/>
    <property type="match status" value="1"/>
</dbReference>
<dbReference type="Proteomes" id="UP000053201">
    <property type="component" value="Unassembled WGS sequence"/>
</dbReference>
<name>A0A0L0HA20_SPIPD</name>
<keyword evidence="4 7" id="KW-1133">Transmembrane helix</keyword>
<dbReference type="VEuPathDB" id="FungiDB:SPPG_06852"/>
<feature type="transmembrane region" description="Helical" evidence="7">
    <location>
        <begin position="130"/>
        <end position="147"/>
    </location>
</feature>
<organism evidence="9 10">
    <name type="scientific">Spizellomyces punctatus (strain DAOM BR117)</name>
    <dbReference type="NCBI Taxonomy" id="645134"/>
    <lineage>
        <taxon>Eukaryota</taxon>
        <taxon>Fungi</taxon>
        <taxon>Fungi incertae sedis</taxon>
        <taxon>Chytridiomycota</taxon>
        <taxon>Chytridiomycota incertae sedis</taxon>
        <taxon>Chytridiomycetes</taxon>
        <taxon>Spizellomycetales</taxon>
        <taxon>Spizellomycetaceae</taxon>
        <taxon>Spizellomyces</taxon>
    </lineage>
</organism>
<evidence type="ECO:0000256" key="1">
    <source>
        <dbReference type="ARBA" id="ARBA00004141"/>
    </source>
</evidence>
<keyword evidence="2" id="KW-0813">Transport</keyword>
<dbReference type="InParanoid" id="A0A0L0HA20"/>
<evidence type="ECO:0000256" key="3">
    <source>
        <dbReference type="ARBA" id="ARBA00022692"/>
    </source>
</evidence>
<dbReference type="OMA" id="ICRPEHE"/>
<feature type="transmembrane region" description="Helical" evidence="7">
    <location>
        <begin position="443"/>
        <end position="466"/>
    </location>
</feature>
<dbReference type="AlphaFoldDB" id="A0A0L0HA20"/>
<dbReference type="InterPro" id="IPR036259">
    <property type="entry name" value="MFS_trans_sf"/>
</dbReference>
<dbReference type="OrthoDB" id="419616at2759"/>
<feature type="region of interest" description="Disordered" evidence="6">
    <location>
        <begin position="1"/>
        <end position="31"/>
    </location>
</feature>
<dbReference type="PANTHER" id="PTHR23504:SF15">
    <property type="entry name" value="MAJOR FACILITATOR SUPERFAMILY (MFS) PROFILE DOMAIN-CONTAINING PROTEIN"/>
    <property type="match status" value="1"/>
</dbReference>
<dbReference type="EMBL" id="KQ257462">
    <property type="protein sequence ID" value="KNC97856.1"/>
    <property type="molecule type" value="Genomic_DNA"/>
</dbReference>
<keyword evidence="3 7" id="KW-0812">Transmembrane</keyword>
<evidence type="ECO:0000259" key="8">
    <source>
        <dbReference type="PROSITE" id="PS50850"/>
    </source>
</evidence>
<protein>
    <recommendedName>
        <fullName evidence="8">Major facilitator superfamily (MFS) profile domain-containing protein</fullName>
    </recommendedName>
</protein>
<evidence type="ECO:0000256" key="5">
    <source>
        <dbReference type="ARBA" id="ARBA00023136"/>
    </source>
</evidence>
<dbReference type="RefSeq" id="XP_016605896.1">
    <property type="nucleotide sequence ID" value="XM_016755047.1"/>
</dbReference>
<feature type="transmembrane region" description="Helical" evidence="7">
    <location>
        <begin position="187"/>
        <end position="207"/>
    </location>
</feature>
<keyword evidence="10" id="KW-1185">Reference proteome</keyword>
<dbReference type="GO" id="GO:0016020">
    <property type="term" value="C:membrane"/>
    <property type="evidence" value="ECO:0007669"/>
    <property type="project" value="UniProtKB-SubCell"/>
</dbReference>
<evidence type="ECO:0000313" key="10">
    <source>
        <dbReference type="Proteomes" id="UP000053201"/>
    </source>
</evidence>
<feature type="transmembrane region" description="Helical" evidence="7">
    <location>
        <begin position="413"/>
        <end position="436"/>
    </location>
</feature>
<dbReference type="PANTHER" id="PTHR23504">
    <property type="entry name" value="MAJOR FACILITATOR SUPERFAMILY DOMAIN-CONTAINING PROTEIN 10"/>
    <property type="match status" value="1"/>
</dbReference>
<feature type="transmembrane region" description="Helical" evidence="7">
    <location>
        <begin position="478"/>
        <end position="504"/>
    </location>
</feature>
<evidence type="ECO:0000256" key="7">
    <source>
        <dbReference type="SAM" id="Phobius"/>
    </source>
</evidence>
<feature type="transmembrane region" description="Helical" evidence="7">
    <location>
        <begin position="153"/>
        <end position="175"/>
    </location>
</feature>
<feature type="transmembrane region" description="Helical" evidence="7">
    <location>
        <begin position="387"/>
        <end position="407"/>
    </location>
</feature>
<feature type="domain" description="Major facilitator superfamily (MFS) profile" evidence="8">
    <location>
        <begin position="54"/>
        <end position="507"/>
    </location>
</feature>
<proteinExistence type="predicted"/>
<evidence type="ECO:0000256" key="2">
    <source>
        <dbReference type="ARBA" id="ARBA00022448"/>
    </source>
</evidence>
<keyword evidence="5 7" id="KW-0472">Membrane</keyword>
<dbReference type="eggNOG" id="KOG2615">
    <property type="taxonomic scope" value="Eukaryota"/>
</dbReference>
<sequence>MTPPRPSRSSVDSDLEDEMAMFDPENSSSSLVGDMYPQAKQSPGVSILRPPSSLPVRQTLLLLVTVLPEILIHHMLTPLYPYMTRSLLPPEQSNRTGYYAGLLQSAYAFPTTFMDAVWGHLSDAVGRPPVLLGGLIGYGIGTLFLGLSTDYWLAVVSLCLTGFFSSNSVVAKGMIGEITHDDSSRAWAYSAYGVVFSAAGISGTLVGGFLADPALFDGVQFLKKRPYFVACSFGTLLACLGVFVTLKWLIKSPRPYKAVHTSTEDVEMEISQRAPVRRQNTDEELLEELESPIKTRPNRLLRFLGPYKTLLTPRTLAPILLFALYKLTHTLFHTALPLLASAPVSRNGFGLPPKSTSLALTLLSIAKLITKASYYPIHQRLGTTTSYALGATLIVPAAFVAPVFGHTYMWPSIYVATILVGIGEGLCYLSSIMLLTNSVGREYFGLVHGVAGCLGSAMKTIGPAFAGWAWEAGVERGISWGVFAIVGVAGLVGGCVSLAMKWIWWLR</sequence>
<dbReference type="Gene3D" id="1.20.1250.20">
    <property type="entry name" value="MFS general substrate transporter like domains"/>
    <property type="match status" value="1"/>
</dbReference>
<dbReference type="InterPro" id="IPR011701">
    <property type="entry name" value="MFS"/>
</dbReference>
<dbReference type="GeneID" id="27690125"/>
<evidence type="ECO:0000256" key="4">
    <source>
        <dbReference type="ARBA" id="ARBA00022989"/>
    </source>
</evidence>
<comment type="subcellular location">
    <subcellularLocation>
        <location evidence="1">Membrane</location>
        <topology evidence="1">Multi-pass membrane protein</topology>
    </subcellularLocation>
</comment>
<gene>
    <name evidence="9" type="ORF">SPPG_06852</name>
</gene>
<evidence type="ECO:0000313" key="9">
    <source>
        <dbReference type="EMBL" id="KNC97856.1"/>
    </source>
</evidence>
<evidence type="ECO:0000256" key="6">
    <source>
        <dbReference type="SAM" id="MobiDB-lite"/>
    </source>
</evidence>
<reference evidence="9 10" key="1">
    <citation type="submission" date="2009-08" db="EMBL/GenBank/DDBJ databases">
        <title>The Genome Sequence of Spizellomyces punctatus strain DAOM BR117.</title>
        <authorList>
            <consortium name="The Broad Institute Genome Sequencing Platform"/>
            <person name="Russ C."/>
            <person name="Cuomo C."/>
            <person name="Shea T."/>
            <person name="Young S.K."/>
            <person name="Zeng Q."/>
            <person name="Koehrsen M."/>
            <person name="Haas B."/>
            <person name="Borodovsky M."/>
            <person name="Guigo R."/>
            <person name="Alvarado L."/>
            <person name="Berlin A."/>
            <person name="Bochicchio J."/>
            <person name="Borenstein D."/>
            <person name="Chapman S."/>
            <person name="Chen Z."/>
            <person name="Engels R."/>
            <person name="Freedman E."/>
            <person name="Gellesch M."/>
            <person name="Goldberg J."/>
            <person name="Griggs A."/>
            <person name="Gujja S."/>
            <person name="Heiman D."/>
            <person name="Hepburn T."/>
            <person name="Howarth C."/>
            <person name="Jen D."/>
            <person name="Larson L."/>
            <person name="Lewis B."/>
            <person name="Mehta T."/>
            <person name="Park D."/>
            <person name="Pearson M."/>
            <person name="Roberts A."/>
            <person name="Saif S."/>
            <person name="Shenoy N."/>
            <person name="Sisk P."/>
            <person name="Stolte C."/>
            <person name="Sykes S."/>
            <person name="Thomson T."/>
            <person name="Walk T."/>
            <person name="White J."/>
            <person name="Yandava C."/>
            <person name="Burger G."/>
            <person name="Gray M.W."/>
            <person name="Holland P.W.H."/>
            <person name="King N."/>
            <person name="Lang F.B.F."/>
            <person name="Roger A.J."/>
            <person name="Ruiz-Trillo I."/>
            <person name="Lander E."/>
            <person name="Nusbaum C."/>
        </authorList>
    </citation>
    <scope>NUCLEOTIDE SEQUENCE [LARGE SCALE GENOMIC DNA]</scope>
    <source>
        <strain evidence="9 10">DAOM BR117</strain>
    </source>
</reference>
<dbReference type="GO" id="GO:0022857">
    <property type="term" value="F:transmembrane transporter activity"/>
    <property type="evidence" value="ECO:0007669"/>
    <property type="project" value="InterPro"/>
</dbReference>
<feature type="transmembrane region" description="Helical" evidence="7">
    <location>
        <begin position="227"/>
        <end position="250"/>
    </location>
</feature>
<dbReference type="SUPFAM" id="SSF103473">
    <property type="entry name" value="MFS general substrate transporter"/>
    <property type="match status" value="1"/>
</dbReference>
<dbReference type="InterPro" id="IPR020846">
    <property type="entry name" value="MFS_dom"/>
</dbReference>
<accession>A0A0L0HA20</accession>
<dbReference type="Pfam" id="PF07690">
    <property type="entry name" value="MFS_1"/>
    <property type="match status" value="1"/>
</dbReference>